<evidence type="ECO:0000313" key="2">
    <source>
        <dbReference type="EMBL" id="AAF11011.1"/>
    </source>
</evidence>
<dbReference type="AlphaFoldDB" id="Q9RUE6"/>
<dbReference type="PANTHER" id="PTHR39165">
    <property type="entry name" value="IG HYPOTHETICAL 17883"/>
    <property type="match status" value="1"/>
</dbReference>
<dbReference type="KEGG" id="dra:DR_1441"/>
<accession>Q9RUE6</accession>
<feature type="transmembrane region" description="Helical" evidence="1">
    <location>
        <begin position="202"/>
        <end position="225"/>
    </location>
</feature>
<dbReference type="InterPro" id="IPR007403">
    <property type="entry name" value="DUF456"/>
</dbReference>
<evidence type="ECO:0000256" key="1">
    <source>
        <dbReference type="SAM" id="Phobius"/>
    </source>
</evidence>
<feature type="transmembrane region" description="Helical" evidence="1">
    <location>
        <begin position="155"/>
        <end position="182"/>
    </location>
</feature>
<dbReference type="EMBL" id="AE000513">
    <property type="protein sequence ID" value="AAF11011.1"/>
    <property type="molecule type" value="Genomic_DNA"/>
</dbReference>
<dbReference type="eggNOG" id="COG2839">
    <property type="taxonomic scope" value="Bacteria"/>
</dbReference>
<reference evidence="2 3" key="1">
    <citation type="journal article" date="1999" name="Science">
        <title>Genome sequence of the radioresistant bacterium Deinococcus radiodurans R1.</title>
        <authorList>
            <person name="White O."/>
            <person name="Eisen J.A."/>
            <person name="Heidelberg J.F."/>
            <person name="Hickey E.K."/>
            <person name="Peterson J.D."/>
            <person name="Dodson R.J."/>
            <person name="Haft D.H."/>
            <person name="Gwinn M.L."/>
            <person name="Nelson W.C."/>
            <person name="Richardson D.L."/>
            <person name="Moffat K.S."/>
            <person name="Qin H."/>
            <person name="Jiang L."/>
            <person name="Pamphile W."/>
            <person name="Crosby M."/>
            <person name="Shen M."/>
            <person name="Vamathevan J.J."/>
            <person name="Lam P."/>
            <person name="McDonald L."/>
            <person name="Utterback T."/>
            <person name="Zalewski C."/>
            <person name="Makarova K.S."/>
            <person name="Aravind L."/>
            <person name="Daly M.J."/>
            <person name="Minton K.W."/>
            <person name="Fleischmann R.D."/>
            <person name="Ketchum K.A."/>
            <person name="Nelson K.E."/>
            <person name="Salzberg S."/>
            <person name="Smith H.O."/>
            <person name="Venter J.C."/>
            <person name="Fraser C.M."/>
        </authorList>
    </citation>
    <scope>NUCLEOTIDE SEQUENCE [LARGE SCALE GENOMIC DNA]</scope>
    <source>
        <strain evidence="3">ATCC 13939 / DSM 20539 / JCM 16871 / LMG 4051 / NBRC 15346 / NCIMB 9279 / R1 / VKM B-1422</strain>
    </source>
</reference>
<dbReference type="InParanoid" id="Q9RUE6"/>
<organism evidence="2 3">
    <name type="scientific">Deinococcus radiodurans (strain ATCC 13939 / DSM 20539 / JCM 16871 / CCUG 27074 / LMG 4051 / NBRC 15346 / NCIMB 9279 / VKM B-1422 / R1)</name>
    <dbReference type="NCBI Taxonomy" id="243230"/>
    <lineage>
        <taxon>Bacteria</taxon>
        <taxon>Thermotogati</taxon>
        <taxon>Deinococcota</taxon>
        <taxon>Deinococci</taxon>
        <taxon>Deinococcales</taxon>
        <taxon>Deinococcaceae</taxon>
        <taxon>Deinococcus</taxon>
    </lineage>
</organism>
<proteinExistence type="predicted"/>
<protein>
    <recommendedName>
        <fullName evidence="4">DUF456 domain-containing protein</fullName>
    </recommendedName>
</protein>
<keyword evidence="1" id="KW-1133">Transmembrane helix</keyword>
<dbReference type="HOGENOM" id="CLU_1173890_0_0_0"/>
<dbReference type="Pfam" id="PF04306">
    <property type="entry name" value="DUF456"/>
    <property type="match status" value="1"/>
</dbReference>
<keyword evidence="1" id="KW-0812">Transmembrane</keyword>
<keyword evidence="3" id="KW-1185">Reference proteome</keyword>
<keyword evidence="1" id="KW-0472">Membrane</keyword>
<evidence type="ECO:0008006" key="4">
    <source>
        <dbReference type="Google" id="ProtNLM"/>
    </source>
</evidence>
<dbReference type="PATRIC" id="fig|243230.17.peg.1638"/>
<gene>
    <name evidence="2" type="ordered locus">DR_1441</name>
</gene>
<feature type="transmembrane region" description="Helical" evidence="1">
    <location>
        <begin position="76"/>
        <end position="109"/>
    </location>
</feature>
<dbReference type="STRING" id="243230.DR_1441"/>
<evidence type="ECO:0000313" key="3">
    <source>
        <dbReference type="Proteomes" id="UP000002524"/>
    </source>
</evidence>
<dbReference type="PANTHER" id="PTHR39165:SF1">
    <property type="entry name" value="DUF456 DOMAIN-CONTAINING PROTEIN"/>
    <property type="match status" value="1"/>
</dbReference>
<sequence length="236" mass="24413">MGLGHGGVGNGHGDSLQEKGLMGIILSKQILPCGGAKLNGESRAERSGIGRATAGAAPQPCRPAPRTACAMSLPFLVFLVAWLVGMVCTFIPAVPATLIIFLGSVAAALLDGFQAGRDLPFLLVFGVVTLFIMSIDNVASAWGARKYGGGKEAMWGALIGGLLGIFIPLGLIVGPLAGALVAELVFAHKAPYEALRSAWGTLVGLLAGIAAKVVLHLIIGIYELWRMWDPAQSIFG</sequence>
<dbReference type="EnsemblBacteria" id="AAF11011">
    <property type="protein sequence ID" value="AAF11011"/>
    <property type="gene ID" value="DR_1441"/>
</dbReference>
<dbReference type="PIR" id="B75396">
    <property type="entry name" value="B75396"/>
</dbReference>
<dbReference type="Proteomes" id="UP000002524">
    <property type="component" value="Chromosome 1"/>
</dbReference>
<dbReference type="OrthoDB" id="9808460at2"/>
<feature type="transmembrane region" description="Helical" evidence="1">
    <location>
        <begin position="121"/>
        <end position="143"/>
    </location>
</feature>
<name>Q9RUE6_DEIRA</name>
<dbReference type="PaxDb" id="243230-DR_1441"/>